<sequence>MVLAAHGTRDPAGVRVIEAIARRVRRAGVPVRVGYADVRRPAVPEVVTPGCVVVPAFLAAGYHVRVDLPAQLAGSGATLTPHLGTSLVPAAFERLREAGWRPGDAVVLAAAGSSDERALAEVRQAATLLGAWTGSEVSVGYVAGTAPKLAEVVAAQRGRVAVASWLLAPGLFHRRARESGADVVAAPIGDHPLVAEAVLARYRLTAASRMGG</sequence>
<dbReference type="EMBL" id="SNXZ01000011">
    <property type="protein sequence ID" value="TDP89964.1"/>
    <property type="molecule type" value="Genomic_DNA"/>
</dbReference>
<dbReference type="Pfam" id="PF01903">
    <property type="entry name" value="CbiX"/>
    <property type="match status" value="1"/>
</dbReference>
<name>A0A4R6RT85_LABRH</name>
<evidence type="ECO:0000256" key="1">
    <source>
        <dbReference type="ARBA" id="ARBA00022723"/>
    </source>
</evidence>
<keyword evidence="2" id="KW-0456">Lyase</keyword>
<evidence type="ECO:0000256" key="2">
    <source>
        <dbReference type="ARBA" id="ARBA00023239"/>
    </source>
</evidence>
<evidence type="ECO:0000313" key="3">
    <source>
        <dbReference type="EMBL" id="TDP89964.1"/>
    </source>
</evidence>
<keyword evidence="1" id="KW-0479">Metal-binding</keyword>
<dbReference type="SUPFAM" id="SSF53800">
    <property type="entry name" value="Chelatase"/>
    <property type="match status" value="1"/>
</dbReference>
<dbReference type="PANTHER" id="PTHR33542">
    <property type="entry name" value="SIROHYDROCHLORIN FERROCHELATASE, CHLOROPLASTIC"/>
    <property type="match status" value="1"/>
</dbReference>
<dbReference type="Gene3D" id="3.40.50.1400">
    <property type="match status" value="2"/>
</dbReference>
<comment type="caution">
    <text evidence="3">The sequence shown here is derived from an EMBL/GenBank/DDBJ whole genome shotgun (WGS) entry which is preliminary data.</text>
</comment>
<dbReference type="CDD" id="cd03416">
    <property type="entry name" value="CbiX_SirB_N"/>
    <property type="match status" value="1"/>
</dbReference>
<evidence type="ECO:0000313" key="4">
    <source>
        <dbReference type="Proteomes" id="UP000295444"/>
    </source>
</evidence>
<dbReference type="PANTHER" id="PTHR33542:SF5">
    <property type="entry name" value="FERROCHELATASE CHE1"/>
    <property type="match status" value="1"/>
</dbReference>
<dbReference type="GO" id="GO:0046872">
    <property type="term" value="F:metal ion binding"/>
    <property type="evidence" value="ECO:0007669"/>
    <property type="project" value="UniProtKB-KW"/>
</dbReference>
<keyword evidence="4" id="KW-1185">Reference proteome</keyword>
<dbReference type="AlphaFoldDB" id="A0A4R6RT85"/>
<dbReference type="InterPro" id="IPR002762">
    <property type="entry name" value="CbiX-like"/>
</dbReference>
<accession>A0A4R6RT85</accession>
<protein>
    <submittedName>
        <fullName evidence="3">Sirohydrochlorin ferrochelatase</fullName>
    </submittedName>
</protein>
<proteinExistence type="predicted"/>
<gene>
    <name evidence="3" type="ORF">EV186_11190</name>
</gene>
<dbReference type="InterPro" id="IPR050963">
    <property type="entry name" value="Sirohydro_Cobaltochel/CbiX"/>
</dbReference>
<organism evidence="3 4">
    <name type="scientific">Labedaea rhizosphaerae</name>
    <dbReference type="NCBI Taxonomy" id="598644"/>
    <lineage>
        <taxon>Bacteria</taxon>
        <taxon>Bacillati</taxon>
        <taxon>Actinomycetota</taxon>
        <taxon>Actinomycetes</taxon>
        <taxon>Pseudonocardiales</taxon>
        <taxon>Pseudonocardiaceae</taxon>
        <taxon>Labedaea</taxon>
    </lineage>
</organism>
<dbReference type="RefSeq" id="WP_341816094.1">
    <property type="nucleotide sequence ID" value="NZ_SNXZ01000011.1"/>
</dbReference>
<dbReference type="Proteomes" id="UP000295444">
    <property type="component" value="Unassembled WGS sequence"/>
</dbReference>
<dbReference type="GO" id="GO:0016829">
    <property type="term" value="F:lyase activity"/>
    <property type="evidence" value="ECO:0007669"/>
    <property type="project" value="UniProtKB-KW"/>
</dbReference>
<reference evidence="3 4" key="1">
    <citation type="submission" date="2019-03" db="EMBL/GenBank/DDBJ databases">
        <title>Genomic Encyclopedia of Type Strains, Phase IV (KMG-IV): sequencing the most valuable type-strain genomes for metagenomic binning, comparative biology and taxonomic classification.</title>
        <authorList>
            <person name="Goeker M."/>
        </authorList>
    </citation>
    <scope>NUCLEOTIDE SEQUENCE [LARGE SCALE GENOMIC DNA]</scope>
    <source>
        <strain evidence="3 4">DSM 45361</strain>
    </source>
</reference>